<keyword evidence="7" id="KW-1185">Reference proteome</keyword>
<dbReference type="Proteomes" id="UP000054324">
    <property type="component" value="Unassembled WGS sequence"/>
</dbReference>
<protein>
    <recommendedName>
        <fullName evidence="5">RRM domain-containing protein</fullName>
    </recommendedName>
</protein>
<dbReference type="AlphaFoldDB" id="A0A075A015"/>
<feature type="region of interest" description="Disordered" evidence="4">
    <location>
        <begin position="746"/>
        <end position="879"/>
    </location>
</feature>
<dbReference type="KEGG" id="ovi:T265_02244"/>
<evidence type="ECO:0000313" key="6">
    <source>
        <dbReference type="EMBL" id="KER31607.1"/>
    </source>
</evidence>
<dbReference type="Pfam" id="PF00076">
    <property type="entry name" value="RRM_1"/>
    <property type="match status" value="1"/>
</dbReference>
<dbReference type="GeneID" id="20316432"/>
<evidence type="ECO:0000256" key="3">
    <source>
        <dbReference type="PROSITE-ProRule" id="PRU00176"/>
    </source>
</evidence>
<dbReference type="CDD" id="cd12254">
    <property type="entry name" value="RRM_hnRNPH_ESRPs_RBM12_like"/>
    <property type="match status" value="1"/>
</dbReference>
<gene>
    <name evidence="6" type="ORF">T265_02244</name>
</gene>
<dbReference type="SMART" id="SM00360">
    <property type="entry name" value="RRM"/>
    <property type="match status" value="2"/>
</dbReference>
<dbReference type="PANTHER" id="PTHR13976">
    <property type="entry name" value="HETEROGENEOUS NUCLEAR RIBONUCLEOPROTEIN-RELATED"/>
    <property type="match status" value="1"/>
</dbReference>
<dbReference type="PROSITE" id="PS50102">
    <property type="entry name" value="RRM"/>
    <property type="match status" value="2"/>
</dbReference>
<feature type="region of interest" description="Disordered" evidence="4">
    <location>
        <begin position="119"/>
        <end position="415"/>
    </location>
</feature>
<dbReference type="CTD" id="20316432"/>
<name>A0A075A015_OPIVI</name>
<feature type="compositionally biased region" description="Basic and acidic residues" evidence="4">
    <location>
        <begin position="257"/>
        <end position="278"/>
    </location>
</feature>
<dbReference type="Gene3D" id="3.30.70.330">
    <property type="match status" value="3"/>
</dbReference>
<feature type="compositionally biased region" description="Polar residues" evidence="4">
    <location>
        <begin position="120"/>
        <end position="130"/>
    </location>
</feature>
<dbReference type="InterPro" id="IPR035979">
    <property type="entry name" value="RBD_domain_sf"/>
</dbReference>
<reference evidence="6 7" key="1">
    <citation type="submission" date="2013-11" db="EMBL/GenBank/DDBJ databases">
        <title>Opisthorchis viverrini - life in the bile duct.</title>
        <authorList>
            <person name="Young N.D."/>
            <person name="Nagarajan N."/>
            <person name="Lin S.J."/>
            <person name="Korhonen P.K."/>
            <person name="Jex A.R."/>
            <person name="Hall R.S."/>
            <person name="Safavi-Hemami H."/>
            <person name="Kaewkong W."/>
            <person name="Bertrand D."/>
            <person name="Gao S."/>
            <person name="Seet Q."/>
            <person name="Wongkham S."/>
            <person name="Teh B.T."/>
            <person name="Wongkham C."/>
            <person name="Intapan P.M."/>
            <person name="Maleewong W."/>
            <person name="Yang X."/>
            <person name="Hu M."/>
            <person name="Wang Z."/>
            <person name="Hofmann A."/>
            <person name="Sternberg P.W."/>
            <person name="Tan P."/>
            <person name="Wang J."/>
            <person name="Gasser R.B."/>
        </authorList>
    </citation>
    <scope>NUCLEOTIDE SEQUENCE [LARGE SCALE GENOMIC DNA]</scope>
</reference>
<dbReference type="EMBL" id="KL596644">
    <property type="protein sequence ID" value="KER31607.1"/>
    <property type="molecule type" value="Genomic_DNA"/>
</dbReference>
<accession>A0A075A015</accession>
<feature type="compositionally biased region" description="Basic and acidic residues" evidence="4">
    <location>
        <begin position="169"/>
        <end position="188"/>
    </location>
</feature>
<dbReference type="SUPFAM" id="SSF54928">
    <property type="entry name" value="RNA-binding domain, RBD"/>
    <property type="match status" value="3"/>
</dbReference>
<dbReference type="GO" id="GO:0003723">
    <property type="term" value="F:RNA binding"/>
    <property type="evidence" value="ECO:0007669"/>
    <property type="project" value="UniProtKB-UniRule"/>
</dbReference>
<feature type="compositionally biased region" description="Basic and acidic residues" evidence="4">
    <location>
        <begin position="195"/>
        <end position="204"/>
    </location>
</feature>
<feature type="compositionally biased region" description="Basic and acidic residues" evidence="4">
    <location>
        <begin position="336"/>
        <end position="350"/>
    </location>
</feature>
<feature type="compositionally biased region" description="Polar residues" evidence="4">
    <location>
        <begin position="640"/>
        <end position="653"/>
    </location>
</feature>
<feature type="compositionally biased region" description="Polar residues" evidence="4">
    <location>
        <begin position="403"/>
        <end position="414"/>
    </location>
</feature>
<sequence>MSVIIRLQNLPMSANASNIRRFFGGLAIPEGGVHIVGGTDGDAFIAFATDEDARKAMLLDRQAINGAPVRLFLSSKTEMQSVIESARSSALFSGVVSTQPSQPPAQKTETMQALDVTAPTLPSSFPSYRSDNPRDVQPVDRLDQFGYPIKRHVSPPPSSTNVGPPQYEVPRDDPYGEDYVRHQPRVSERPNQPELIHRDRDYSFDHSTVSQYARYDVPRDRRTPPTEYGGPVRDSNGFESASRMSPRPYAPYYGDSTYDRRPETQFPRPKDGPRDDIRPAYSDGRYGRIPPEPPTGYDSRSPKHPTERFIPPERVVRDPRDVRPDSGQTAPVPFSHDNRSRTTFPYDREPAFPPPRSQVERDFSVRPPWLNEDVPSYGSKRPPAPPPELDDYPPKRRPPPSNARPTQERNSPSETDFVVRVTLPIGEVGIKAIFEVLRGVHIIPKWGIRIEEDALQRPTGYVFIMMSARDSFDRALAYDGRMYKSKPVKVVPSSLSEFYKVTDSNFHLKCPADIAKKLPPPGQPVTPPHHADGCLEVADLPPDTNRAEIVRFLGAPGLSASDVTIATFAPGDKSATKTPGSVRALVSLPSAKDLEILLSAKARPLRPDGAFPPVRLTPISRLQLEAYSALTVESKPKSEQAVSSEPAVSTSPRETPKAVTGSLTCAYLSGLARPLKDSDVLRLFPSVLIPGDAIRMVGPENTSAYIDLISENNCRRAIEDITGSDSKSKLAHPSIRIEAITRAEMESRVAAVKGSEPVGSQHPSDHRPSRPPRDHDPRDTGRPHWESRPPPRVGRHSSPGPPPFRPRSPQSMGRSKYDEPYYDHAAHPQPFEDGLHNDPYNGPVRRPRPPMDLPHGAPPPPNDYVLPPRPSDSLPPPRRPGLDFVTVHLSNLPPSVTVDQLSGIMRDYYFVPGSIRLRRDIQGVPTGEALVDFNSAYDGDRVIRDLHGYRMAGRPLVLQYDRRM</sequence>
<feature type="compositionally biased region" description="Basic and acidic residues" evidence="4">
    <location>
        <begin position="815"/>
        <end position="826"/>
    </location>
</feature>
<dbReference type="InterPro" id="IPR012677">
    <property type="entry name" value="Nucleotide-bd_a/b_plait_sf"/>
</dbReference>
<feature type="region of interest" description="Disordered" evidence="4">
    <location>
        <begin position="635"/>
        <end position="656"/>
    </location>
</feature>
<feature type="domain" description="RRM" evidence="5">
    <location>
        <begin position="3"/>
        <end position="76"/>
    </location>
</feature>
<dbReference type="OrthoDB" id="2588702at2759"/>
<dbReference type="CDD" id="cd12510">
    <property type="entry name" value="RRM1_RBM12_like"/>
    <property type="match status" value="1"/>
</dbReference>
<keyword evidence="2 3" id="KW-0694">RNA-binding</keyword>
<dbReference type="STRING" id="6198.A0A075A015"/>
<organism evidence="6 7">
    <name type="scientific">Opisthorchis viverrini</name>
    <name type="common">Southeast Asian liver fluke</name>
    <dbReference type="NCBI Taxonomy" id="6198"/>
    <lineage>
        <taxon>Eukaryota</taxon>
        <taxon>Metazoa</taxon>
        <taxon>Spiralia</taxon>
        <taxon>Lophotrochozoa</taxon>
        <taxon>Platyhelminthes</taxon>
        <taxon>Trematoda</taxon>
        <taxon>Digenea</taxon>
        <taxon>Opisthorchiida</taxon>
        <taxon>Opisthorchiata</taxon>
        <taxon>Opisthorchiidae</taxon>
        <taxon>Opisthorchis</taxon>
    </lineage>
</organism>
<feature type="compositionally biased region" description="Basic and acidic residues" evidence="4">
    <location>
        <begin position="131"/>
        <end position="143"/>
    </location>
</feature>
<evidence type="ECO:0000256" key="4">
    <source>
        <dbReference type="SAM" id="MobiDB-lite"/>
    </source>
</evidence>
<dbReference type="InterPro" id="IPR050666">
    <property type="entry name" value="ESRP"/>
</dbReference>
<evidence type="ECO:0000256" key="1">
    <source>
        <dbReference type="ARBA" id="ARBA00022737"/>
    </source>
</evidence>
<dbReference type="InterPro" id="IPR000504">
    <property type="entry name" value="RRM_dom"/>
</dbReference>
<feature type="domain" description="RRM" evidence="5">
    <location>
        <begin position="885"/>
        <end position="963"/>
    </location>
</feature>
<feature type="compositionally biased region" description="Basic and acidic residues" evidence="4">
    <location>
        <begin position="300"/>
        <end position="324"/>
    </location>
</feature>
<evidence type="ECO:0000259" key="5">
    <source>
        <dbReference type="PROSITE" id="PS50102"/>
    </source>
</evidence>
<keyword evidence="1" id="KW-0677">Repeat</keyword>
<proteinExistence type="predicted"/>
<dbReference type="RefSeq" id="XP_009164696.1">
    <property type="nucleotide sequence ID" value="XM_009166432.1"/>
</dbReference>
<feature type="compositionally biased region" description="Basic and acidic residues" evidence="4">
    <location>
        <begin position="763"/>
        <end position="789"/>
    </location>
</feature>
<feature type="compositionally biased region" description="Pro residues" evidence="4">
    <location>
        <begin position="850"/>
        <end position="879"/>
    </location>
</feature>
<evidence type="ECO:0000256" key="2">
    <source>
        <dbReference type="ARBA" id="ARBA00022884"/>
    </source>
</evidence>
<evidence type="ECO:0000313" key="7">
    <source>
        <dbReference type="Proteomes" id="UP000054324"/>
    </source>
</evidence>